<gene>
    <name evidence="1" type="ORF">JGC47_11970</name>
</gene>
<organism evidence="1 2">
    <name type="scientific">Erwinia amylovora</name>
    <name type="common">Fire blight bacteria</name>
    <dbReference type="NCBI Taxonomy" id="552"/>
    <lineage>
        <taxon>Bacteria</taxon>
        <taxon>Pseudomonadati</taxon>
        <taxon>Pseudomonadota</taxon>
        <taxon>Gammaproteobacteria</taxon>
        <taxon>Enterobacterales</taxon>
        <taxon>Erwiniaceae</taxon>
        <taxon>Erwinia</taxon>
    </lineage>
</organism>
<dbReference type="EMBL" id="CP066796">
    <property type="protein sequence ID" value="QSI90822.1"/>
    <property type="molecule type" value="Genomic_DNA"/>
</dbReference>
<sequence length="66" mass="7330">MLTRPLTYLRHSLSGTGNSKSDPSSLSRNALFADDSGDKATMQECRCRRFVPFALCLTDSNIANYK</sequence>
<reference evidence="1 2" key="1">
    <citation type="submission" date="2020-12" db="EMBL/GenBank/DDBJ databases">
        <title>Genome sequence of Erwinia amylovora ATCC15580, a type strain.</title>
        <authorList>
            <person name="Kang I.-J."/>
            <person name="Roh E."/>
        </authorList>
    </citation>
    <scope>NUCLEOTIDE SEQUENCE [LARGE SCALE GENOMIC DNA]</scope>
    <source>
        <strain evidence="1 2">ATCC 15580</strain>
    </source>
</reference>
<accession>A0ABX7MG54</accession>
<keyword evidence="2" id="KW-1185">Reference proteome</keyword>
<dbReference type="RefSeq" id="WP_013036145.1">
    <property type="nucleotide sequence ID" value="NZ_CP024970.1"/>
</dbReference>
<name>A0ABX7MG54_ERWAM</name>
<proteinExistence type="predicted"/>
<dbReference type="Proteomes" id="UP000662840">
    <property type="component" value="Chromosome"/>
</dbReference>
<evidence type="ECO:0000313" key="1">
    <source>
        <dbReference type="EMBL" id="QSI90822.1"/>
    </source>
</evidence>
<protein>
    <submittedName>
        <fullName evidence="1">Uncharacterized protein</fullName>
    </submittedName>
</protein>
<evidence type="ECO:0000313" key="2">
    <source>
        <dbReference type="Proteomes" id="UP000662840"/>
    </source>
</evidence>